<gene>
    <name evidence="1" type="ORF">SDC9_179364</name>
</gene>
<sequence>MAGLGGRSLEQLRKRSLWNHEVGRAQTAVIQPHLAEHAQRIDAELVRHLGVLAQAHTSDTGLHRDLENG</sequence>
<name>A0A645H1L7_9ZZZZ</name>
<dbReference type="AlphaFoldDB" id="A0A645H1L7"/>
<comment type="caution">
    <text evidence="1">The sequence shown here is derived from an EMBL/GenBank/DDBJ whole genome shotgun (WGS) entry which is preliminary data.</text>
</comment>
<protein>
    <submittedName>
        <fullName evidence="1">Uncharacterized protein</fullName>
    </submittedName>
</protein>
<organism evidence="1">
    <name type="scientific">bioreactor metagenome</name>
    <dbReference type="NCBI Taxonomy" id="1076179"/>
    <lineage>
        <taxon>unclassified sequences</taxon>
        <taxon>metagenomes</taxon>
        <taxon>ecological metagenomes</taxon>
    </lineage>
</organism>
<accession>A0A645H1L7</accession>
<dbReference type="EMBL" id="VSSQ01083621">
    <property type="protein sequence ID" value="MPN31889.1"/>
    <property type="molecule type" value="Genomic_DNA"/>
</dbReference>
<proteinExistence type="predicted"/>
<evidence type="ECO:0000313" key="1">
    <source>
        <dbReference type="EMBL" id="MPN31889.1"/>
    </source>
</evidence>
<reference evidence="1" key="1">
    <citation type="submission" date="2019-08" db="EMBL/GenBank/DDBJ databases">
        <authorList>
            <person name="Kucharzyk K."/>
            <person name="Murdoch R.W."/>
            <person name="Higgins S."/>
            <person name="Loffler F."/>
        </authorList>
    </citation>
    <scope>NUCLEOTIDE SEQUENCE</scope>
</reference>